<keyword evidence="5" id="KW-0676">Redox-active center</keyword>
<name>A0A6V8NJ24_9ACTN</name>
<comment type="caution">
    <text evidence="8">The sequence shown here is derived from an EMBL/GenBank/DDBJ whole genome shotgun (WGS) entry which is preliminary data.</text>
</comment>
<organism evidence="8 9">
    <name type="scientific">Candidatus Hakubella thermalkaliphila</name>
    <dbReference type="NCBI Taxonomy" id="2754717"/>
    <lineage>
        <taxon>Bacteria</taxon>
        <taxon>Bacillati</taxon>
        <taxon>Actinomycetota</taxon>
        <taxon>Actinomycetota incertae sedis</taxon>
        <taxon>Candidatus Hakubellales</taxon>
        <taxon>Candidatus Hakubellaceae</taxon>
        <taxon>Candidatus Hakubella</taxon>
    </lineage>
</organism>
<evidence type="ECO:0000256" key="5">
    <source>
        <dbReference type="ARBA" id="ARBA00023284"/>
    </source>
</evidence>
<evidence type="ECO:0000256" key="4">
    <source>
        <dbReference type="ARBA" id="ARBA00023157"/>
    </source>
</evidence>
<evidence type="ECO:0000313" key="9">
    <source>
        <dbReference type="Proteomes" id="UP000574717"/>
    </source>
</evidence>
<reference evidence="8 9" key="1">
    <citation type="journal article" date="2020" name="Front. Microbiol.">
        <title>Single-cell genomics of novel Actinobacteria with the Wood-Ljungdahl pathway discovered in a serpentinizing system.</title>
        <authorList>
            <person name="Merino N."/>
            <person name="Kawai M."/>
            <person name="Boyd E.S."/>
            <person name="Colman D.R."/>
            <person name="McGlynn S.E."/>
            <person name="Nealson K.H."/>
            <person name="Kurokawa K."/>
            <person name="Hongoh Y."/>
        </authorList>
    </citation>
    <scope>NUCLEOTIDE SEQUENCE [LARGE SCALE GENOMIC DNA]</scope>
    <source>
        <strain evidence="8 9">S03</strain>
    </source>
</reference>
<dbReference type="PRINTS" id="PR00368">
    <property type="entry name" value="FADPNR"/>
</dbReference>
<feature type="non-terminal residue" evidence="8">
    <location>
        <position position="1"/>
    </location>
</feature>
<dbReference type="EMBL" id="BLRU01000296">
    <property type="protein sequence ID" value="GFP20205.1"/>
    <property type="molecule type" value="Genomic_DNA"/>
</dbReference>
<dbReference type="InterPro" id="IPR036188">
    <property type="entry name" value="FAD/NAD-bd_sf"/>
</dbReference>
<dbReference type="InterPro" id="IPR023753">
    <property type="entry name" value="FAD/NAD-binding_dom"/>
</dbReference>
<keyword evidence="4" id="KW-1015">Disulfide bond</keyword>
<proteinExistence type="predicted"/>
<protein>
    <submittedName>
        <fullName evidence="8">Alkyl hydroperoxide reductase subunit F</fullName>
    </submittedName>
</protein>
<dbReference type="InterPro" id="IPR050097">
    <property type="entry name" value="Ferredoxin-NADP_redctase_2"/>
</dbReference>
<gene>
    <name evidence="8" type="ORF">HKBW3S03_01706</name>
</gene>
<dbReference type="PRINTS" id="PR00469">
    <property type="entry name" value="PNDRDTASEII"/>
</dbReference>
<feature type="domain" description="FAD/NAD(P)-binding" evidence="7">
    <location>
        <begin position="42"/>
        <end position="329"/>
    </location>
</feature>
<dbReference type="PANTHER" id="PTHR48105">
    <property type="entry name" value="THIOREDOXIN REDUCTASE 1-RELATED-RELATED"/>
    <property type="match status" value="1"/>
</dbReference>
<dbReference type="InterPro" id="IPR008255">
    <property type="entry name" value="Pyr_nucl-diS_OxRdtase_2_AS"/>
</dbReference>
<accession>A0A6V8NJ24</accession>
<keyword evidence="2" id="KW-0274">FAD</keyword>
<keyword evidence="1" id="KW-0285">Flavoprotein</keyword>
<comment type="catalytic activity">
    <reaction evidence="6">
        <text>[thioredoxin]-dithiol + NADP(+) = [thioredoxin]-disulfide + NADPH + H(+)</text>
        <dbReference type="Rhea" id="RHEA:20345"/>
        <dbReference type="Rhea" id="RHEA-COMP:10698"/>
        <dbReference type="Rhea" id="RHEA-COMP:10700"/>
        <dbReference type="ChEBI" id="CHEBI:15378"/>
        <dbReference type="ChEBI" id="CHEBI:29950"/>
        <dbReference type="ChEBI" id="CHEBI:50058"/>
        <dbReference type="ChEBI" id="CHEBI:57783"/>
        <dbReference type="ChEBI" id="CHEBI:58349"/>
        <dbReference type="EC" id="1.8.1.9"/>
    </reaction>
</comment>
<dbReference type="SUPFAM" id="SSF51905">
    <property type="entry name" value="FAD/NAD(P)-binding domain"/>
    <property type="match status" value="1"/>
</dbReference>
<evidence type="ECO:0000313" key="8">
    <source>
        <dbReference type="EMBL" id="GFP20205.1"/>
    </source>
</evidence>
<dbReference type="PROSITE" id="PS00573">
    <property type="entry name" value="PYRIDINE_REDOX_2"/>
    <property type="match status" value="1"/>
</dbReference>
<evidence type="ECO:0000256" key="3">
    <source>
        <dbReference type="ARBA" id="ARBA00023002"/>
    </source>
</evidence>
<evidence type="ECO:0000256" key="1">
    <source>
        <dbReference type="ARBA" id="ARBA00022630"/>
    </source>
</evidence>
<evidence type="ECO:0000256" key="2">
    <source>
        <dbReference type="ARBA" id="ARBA00022827"/>
    </source>
</evidence>
<keyword evidence="3" id="KW-0560">Oxidoreductase</keyword>
<evidence type="ECO:0000259" key="7">
    <source>
        <dbReference type="Pfam" id="PF07992"/>
    </source>
</evidence>
<evidence type="ECO:0000256" key="6">
    <source>
        <dbReference type="ARBA" id="ARBA00048132"/>
    </source>
</evidence>
<dbReference type="AlphaFoldDB" id="A0A6V8NJ24"/>
<dbReference type="Gene3D" id="3.50.50.60">
    <property type="entry name" value="FAD/NAD(P)-binding domain"/>
    <property type="match status" value="2"/>
</dbReference>
<dbReference type="Pfam" id="PF07992">
    <property type="entry name" value="Pyr_redox_2"/>
    <property type="match status" value="1"/>
</dbReference>
<dbReference type="RefSeq" id="WP_308748319.1">
    <property type="nucleotide sequence ID" value="NZ_BLRU01000296.1"/>
</dbReference>
<sequence>CYNSSSACPVSSLPCTTLDLFLPKEEELAEEEPQPLPGGGLYDLIIIGAGPAGMTATVYAARKKLRTVLISIDLGGQPVLTSEIENYMGYQYITGQELMAKFHEQVRRFPIELAIGEEARQLAVQGKQFTLTTSRGKKFTGRSVVRASGKRSRPLNVPGEKELVGRGVTYCATCDAPLFGGMDVAVIGGGNSALTAAADLLSIANRIYIVNFAPSWQGDPVLVEKVEGSDKVEKFLGYEVMEIQGKDRVSGIAIEPRDAAETIALPVQGVFIEIGLIPNSEFARGVVAVNSAGEIEVDRHCQTNVPGIFAAGDVTSVPEKQIIVAAGEGAKAALGAYGYLLEQRG</sequence>
<dbReference type="Proteomes" id="UP000574717">
    <property type="component" value="Unassembled WGS sequence"/>
</dbReference>
<dbReference type="GO" id="GO:0004791">
    <property type="term" value="F:thioredoxin-disulfide reductase (NADPH) activity"/>
    <property type="evidence" value="ECO:0007669"/>
    <property type="project" value="UniProtKB-EC"/>
</dbReference>